<evidence type="ECO:0000313" key="2">
    <source>
        <dbReference type="EMBL" id="MET3633912.1"/>
    </source>
</evidence>
<gene>
    <name evidence="2" type="ORF">ABID28_000547</name>
</gene>
<sequence>MILFTLVTNKSKQKAVWIYLGLTIFSLVFTWVYEQFSYGESSIYMRLIFLSPLVGTVSYILAQTKITWLRTRLSMLFWNSSLAIVASACLVRGIIEVSGRSTTIDQPYWWVAAFFAALSLGVSVFSLPKKTQATSQ</sequence>
<keyword evidence="1" id="KW-1133">Transmembrane helix</keyword>
<feature type="transmembrane region" description="Helical" evidence="1">
    <location>
        <begin position="107"/>
        <end position="127"/>
    </location>
</feature>
<proteinExistence type="predicted"/>
<evidence type="ECO:0000313" key="3">
    <source>
        <dbReference type="Proteomes" id="UP001549037"/>
    </source>
</evidence>
<keyword evidence="1" id="KW-0812">Transmembrane</keyword>
<comment type="caution">
    <text evidence="2">The sequence shown here is derived from an EMBL/GenBank/DDBJ whole genome shotgun (WGS) entry which is preliminary data.</text>
</comment>
<organism evidence="2 3">
    <name type="scientific">Streptococcus porcorum</name>
    <dbReference type="NCBI Taxonomy" id="701526"/>
    <lineage>
        <taxon>Bacteria</taxon>
        <taxon>Bacillati</taxon>
        <taxon>Bacillota</taxon>
        <taxon>Bacilli</taxon>
        <taxon>Lactobacillales</taxon>
        <taxon>Streptococcaceae</taxon>
        <taxon>Streptococcus</taxon>
    </lineage>
</organism>
<dbReference type="Proteomes" id="UP001549037">
    <property type="component" value="Unassembled WGS sequence"/>
</dbReference>
<feature type="transmembrane region" description="Helical" evidence="1">
    <location>
        <begin position="74"/>
        <end position="95"/>
    </location>
</feature>
<name>A0ABV2JGD9_9STRE</name>
<keyword evidence="1" id="KW-0472">Membrane</keyword>
<protein>
    <submittedName>
        <fullName evidence="2">Uncharacterized protein</fullName>
    </submittedName>
</protein>
<feature type="transmembrane region" description="Helical" evidence="1">
    <location>
        <begin position="45"/>
        <end position="62"/>
    </location>
</feature>
<accession>A0ABV2JGD9</accession>
<keyword evidence="3" id="KW-1185">Reference proteome</keyword>
<dbReference type="EMBL" id="JBEPLN010000006">
    <property type="protein sequence ID" value="MET3633912.1"/>
    <property type="molecule type" value="Genomic_DNA"/>
</dbReference>
<evidence type="ECO:0000256" key="1">
    <source>
        <dbReference type="SAM" id="Phobius"/>
    </source>
</evidence>
<reference evidence="2 3" key="1">
    <citation type="submission" date="2024-06" db="EMBL/GenBank/DDBJ databases">
        <title>Genomic Encyclopedia of Type Strains, Phase IV (KMG-IV): sequencing the most valuable type-strain genomes for metagenomic binning, comparative biology and taxonomic classification.</title>
        <authorList>
            <person name="Goeker M."/>
        </authorList>
    </citation>
    <scope>NUCLEOTIDE SEQUENCE [LARGE SCALE GENOMIC DNA]</scope>
    <source>
        <strain evidence="2 3">DSM 28302</strain>
    </source>
</reference>
<feature type="transmembrane region" description="Helical" evidence="1">
    <location>
        <begin position="16"/>
        <end position="33"/>
    </location>
</feature>